<dbReference type="PANTHER" id="PTHR30294">
    <property type="entry name" value="MEMBRANE COMPONENT OF ABC TRANSPORTER YHHJ-RELATED"/>
    <property type="match status" value="1"/>
</dbReference>
<evidence type="ECO:0000313" key="7">
    <source>
        <dbReference type="EMBL" id="SVB46500.1"/>
    </source>
</evidence>
<dbReference type="InterPro" id="IPR051449">
    <property type="entry name" value="ABC-2_transporter_component"/>
</dbReference>
<accession>A0A382E793</accession>
<proteinExistence type="predicted"/>
<evidence type="ECO:0000256" key="2">
    <source>
        <dbReference type="ARBA" id="ARBA00022475"/>
    </source>
</evidence>
<evidence type="ECO:0000256" key="5">
    <source>
        <dbReference type="ARBA" id="ARBA00023136"/>
    </source>
</evidence>
<evidence type="ECO:0000256" key="6">
    <source>
        <dbReference type="SAM" id="Phobius"/>
    </source>
</evidence>
<dbReference type="Pfam" id="PF12679">
    <property type="entry name" value="ABC2_membrane_2"/>
    <property type="match status" value="1"/>
</dbReference>
<dbReference type="PANTHER" id="PTHR30294:SF29">
    <property type="entry name" value="MULTIDRUG ABC TRANSPORTER PERMEASE YBHS-RELATED"/>
    <property type="match status" value="1"/>
</dbReference>
<dbReference type="GO" id="GO:0005886">
    <property type="term" value="C:plasma membrane"/>
    <property type="evidence" value="ECO:0007669"/>
    <property type="project" value="UniProtKB-SubCell"/>
</dbReference>
<dbReference type="AlphaFoldDB" id="A0A382E793"/>
<sequence>MAYVFLVVFAVVNGYFFTNTFFLYGQSDMRALFGIVPLVYLFFIPGVMMGLISREKGLGTIEIISTLPINDRDIVIGKYLAGFVLILMALLTTSLHYITLISVGTEIDHGAVFTGYLGLALVGGVYASIGLFSSALSDNQVVSFIVGIAIIFVFWL</sequence>
<feature type="transmembrane region" description="Helical" evidence="6">
    <location>
        <begin position="6"/>
        <end position="24"/>
    </location>
</feature>
<dbReference type="EMBL" id="UINC01043043">
    <property type="protein sequence ID" value="SVB46500.1"/>
    <property type="molecule type" value="Genomic_DNA"/>
</dbReference>
<gene>
    <name evidence="7" type="ORF">METZ01_LOCUS199354</name>
</gene>
<name>A0A382E793_9ZZZZ</name>
<feature type="transmembrane region" description="Helical" evidence="6">
    <location>
        <begin position="139"/>
        <end position="155"/>
    </location>
</feature>
<keyword evidence="5 6" id="KW-0472">Membrane</keyword>
<evidence type="ECO:0000256" key="1">
    <source>
        <dbReference type="ARBA" id="ARBA00004651"/>
    </source>
</evidence>
<comment type="subcellular location">
    <subcellularLocation>
        <location evidence="1">Cell membrane</location>
        <topology evidence="1">Multi-pass membrane protein</topology>
    </subcellularLocation>
</comment>
<protein>
    <recommendedName>
        <fullName evidence="8">ABC-2 type transporter domain-containing protein</fullName>
    </recommendedName>
</protein>
<feature type="transmembrane region" description="Helical" evidence="6">
    <location>
        <begin position="79"/>
        <end position="98"/>
    </location>
</feature>
<organism evidence="7">
    <name type="scientific">marine metagenome</name>
    <dbReference type="NCBI Taxonomy" id="408172"/>
    <lineage>
        <taxon>unclassified sequences</taxon>
        <taxon>metagenomes</taxon>
        <taxon>ecological metagenomes</taxon>
    </lineage>
</organism>
<keyword evidence="3 6" id="KW-0812">Transmembrane</keyword>
<feature type="non-terminal residue" evidence="7">
    <location>
        <position position="156"/>
    </location>
</feature>
<evidence type="ECO:0000256" key="3">
    <source>
        <dbReference type="ARBA" id="ARBA00022692"/>
    </source>
</evidence>
<reference evidence="7" key="1">
    <citation type="submission" date="2018-05" db="EMBL/GenBank/DDBJ databases">
        <authorList>
            <person name="Lanie J.A."/>
            <person name="Ng W.-L."/>
            <person name="Kazmierczak K.M."/>
            <person name="Andrzejewski T.M."/>
            <person name="Davidsen T.M."/>
            <person name="Wayne K.J."/>
            <person name="Tettelin H."/>
            <person name="Glass J.I."/>
            <person name="Rusch D."/>
            <person name="Podicherti R."/>
            <person name="Tsui H.-C.T."/>
            <person name="Winkler M.E."/>
        </authorList>
    </citation>
    <scope>NUCLEOTIDE SEQUENCE</scope>
</reference>
<keyword evidence="4 6" id="KW-1133">Transmembrane helix</keyword>
<keyword evidence="2" id="KW-1003">Cell membrane</keyword>
<evidence type="ECO:0000256" key="4">
    <source>
        <dbReference type="ARBA" id="ARBA00022989"/>
    </source>
</evidence>
<dbReference type="GO" id="GO:0140359">
    <property type="term" value="F:ABC-type transporter activity"/>
    <property type="evidence" value="ECO:0007669"/>
    <property type="project" value="InterPro"/>
</dbReference>
<feature type="transmembrane region" description="Helical" evidence="6">
    <location>
        <begin position="110"/>
        <end position="133"/>
    </location>
</feature>
<evidence type="ECO:0008006" key="8">
    <source>
        <dbReference type="Google" id="ProtNLM"/>
    </source>
</evidence>
<feature type="transmembrane region" description="Helical" evidence="6">
    <location>
        <begin position="31"/>
        <end position="52"/>
    </location>
</feature>